<accession>A0ABX5VL64</accession>
<dbReference type="PANTHER" id="PTHR42723:SF1">
    <property type="entry name" value="CHLOROPHYLL SYNTHASE, CHLOROPLASTIC"/>
    <property type="match status" value="1"/>
</dbReference>
<keyword evidence="3" id="KW-1133">Transmembrane helix</keyword>
<comment type="subcellular location">
    <subcellularLocation>
        <location evidence="1">Membrane</location>
        <topology evidence="1">Multi-pass membrane protein</topology>
    </subcellularLocation>
</comment>
<evidence type="ECO:0000256" key="1">
    <source>
        <dbReference type="ARBA" id="ARBA00004141"/>
    </source>
</evidence>
<evidence type="ECO:0000256" key="4">
    <source>
        <dbReference type="ARBA" id="ARBA00023136"/>
    </source>
</evidence>
<evidence type="ECO:0000313" key="5">
    <source>
        <dbReference type="EMBL" id="QDB78446.1"/>
    </source>
</evidence>
<keyword evidence="6" id="KW-1185">Reference proteome</keyword>
<dbReference type="EMBL" id="CP040899">
    <property type="protein sequence ID" value="QDB78446.1"/>
    <property type="molecule type" value="Genomic_DNA"/>
</dbReference>
<dbReference type="NCBIfam" id="NF045897">
    <property type="entry name" value="SCO3242_trans"/>
    <property type="match status" value="1"/>
</dbReference>
<keyword evidence="4" id="KW-0472">Membrane</keyword>
<evidence type="ECO:0000313" key="6">
    <source>
        <dbReference type="Proteomes" id="UP000313948"/>
    </source>
</evidence>
<dbReference type="InterPro" id="IPR050475">
    <property type="entry name" value="Prenyltransferase_related"/>
</dbReference>
<gene>
    <name evidence="5" type="ORF">FE251_02935</name>
</gene>
<protein>
    <submittedName>
        <fullName evidence="5">4-hydroxybenzoate polyprenyltransferase</fullName>
    </submittedName>
</protein>
<dbReference type="Gene3D" id="1.10.357.140">
    <property type="entry name" value="UbiA prenyltransferase"/>
    <property type="match status" value="1"/>
</dbReference>
<dbReference type="CDD" id="cd13964">
    <property type="entry name" value="PT_UbiA_1"/>
    <property type="match status" value="1"/>
</dbReference>
<dbReference type="PANTHER" id="PTHR42723">
    <property type="entry name" value="CHLOROPHYLL SYNTHASE"/>
    <property type="match status" value="1"/>
</dbReference>
<name>A0ABX5VL64_9MICO</name>
<reference evidence="5 6" key="1">
    <citation type="submission" date="2019-05" db="EMBL/GenBank/DDBJ databases">
        <title>Georgenia *** sp. nov., and Georgenia *** sp. nov., isolated from the intestinal contents of plateau pika (Ochotona curzoniae) in the Qinghai-Tibet plateau of China.</title>
        <authorList>
            <person name="Tian Z."/>
        </authorList>
    </citation>
    <scope>NUCLEOTIDE SEQUENCE [LARGE SCALE GENOMIC DNA]</scope>
    <source>
        <strain evidence="5 6">Z294</strain>
    </source>
</reference>
<organism evidence="5 6">
    <name type="scientific">Georgenia wutianyii</name>
    <dbReference type="NCBI Taxonomy" id="2585135"/>
    <lineage>
        <taxon>Bacteria</taxon>
        <taxon>Bacillati</taxon>
        <taxon>Actinomycetota</taxon>
        <taxon>Actinomycetes</taxon>
        <taxon>Micrococcales</taxon>
        <taxon>Bogoriellaceae</taxon>
        <taxon>Georgenia</taxon>
    </lineage>
</organism>
<evidence type="ECO:0000256" key="3">
    <source>
        <dbReference type="ARBA" id="ARBA00022989"/>
    </source>
</evidence>
<dbReference type="Proteomes" id="UP000313948">
    <property type="component" value="Chromosome"/>
</dbReference>
<dbReference type="InterPro" id="IPR000537">
    <property type="entry name" value="UbiA_prenyltransferase"/>
</dbReference>
<keyword evidence="2" id="KW-0812">Transmembrane</keyword>
<proteinExistence type="predicted"/>
<dbReference type="RefSeq" id="WP_139070959.1">
    <property type="nucleotide sequence ID" value="NZ_CP040899.1"/>
</dbReference>
<evidence type="ECO:0000256" key="2">
    <source>
        <dbReference type="ARBA" id="ARBA00022692"/>
    </source>
</evidence>
<sequence>MTTARDLAELVRLPAALSVPGDALAGAVAAGGPDRRTLPLAASSVCLYWAGMALNDYADRDLDAVERPERPIPSGRVSPTTALRLAGGLTAAALGLAACGGRRALAVAVPLAGTVWAYDLLAKPTPLGPVLMGSARALDVLLGGSADPRRALPAAAALGAHTVAVTALSRGEVHGSTPAVAGAALATTGAVATAVVARGVRPRRLLPGLATAALAASYAATVGRAQAEAVRTPDAVTVRRATGTGIRGMVPLQAALVAGGGAVAAALALTVAGPVLRAAAKGISPT</sequence>
<dbReference type="InterPro" id="IPR044878">
    <property type="entry name" value="UbiA_sf"/>
</dbReference>
<dbReference type="Pfam" id="PF01040">
    <property type="entry name" value="UbiA"/>
    <property type="match status" value="1"/>
</dbReference>